<reference evidence="2" key="1">
    <citation type="submission" date="2016-03" db="EMBL/GenBank/DDBJ databases">
        <title>Complete genome sequence of the type strain Actinoalloteichus hymeniacidonis DSM 45092.</title>
        <authorList>
            <person name="Schaffert L."/>
            <person name="Albersmeier A."/>
            <person name="Winkler A."/>
            <person name="Kalinowski J."/>
            <person name="Zotchev S."/>
            <person name="Ruckert C."/>
        </authorList>
    </citation>
    <scope>NUCLEOTIDE SEQUENCE [LARGE SCALE GENOMIC DNA]</scope>
    <source>
        <strain evidence="2">HPA177(T) (DSM 45092(T))</strain>
    </source>
</reference>
<evidence type="ECO:0000313" key="1">
    <source>
        <dbReference type="EMBL" id="AOS61503.1"/>
    </source>
</evidence>
<sequence length="47" mass="4985">MLADVDQLCCSVGGAVPRSARVVAVAELVQALRLPPYGQRDSLRESS</sequence>
<proteinExistence type="predicted"/>
<evidence type="ECO:0000313" key="2">
    <source>
        <dbReference type="Proteomes" id="UP000095210"/>
    </source>
</evidence>
<dbReference type="KEGG" id="ahm:TL08_03355"/>
<accession>A0AAC9HLV6</accession>
<name>A0AAC9HLV6_9PSEU</name>
<dbReference type="AlphaFoldDB" id="A0AAC9HLV6"/>
<protein>
    <submittedName>
        <fullName evidence="1">Uncharacterized protein</fullName>
    </submittedName>
</protein>
<dbReference type="Proteomes" id="UP000095210">
    <property type="component" value="Chromosome"/>
</dbReference>
<dbReference type="EMBL" id="CP014859">
    <property type="protein sequence ID" value="AOS61503.1"/>
    <property type="molecule type" value="Genomic_DNA"/>
</dbReference>
<organism evidence="1 2">
    <name type="scientific">Actinoalloteichus hymeniacidonis</name>
    <dbReference type="NCBI Taxonomy" id="340345"/>
    <lineage>
        <taxon>Bacteria</taxon>
        <taxon>Bacillati</taxon>
        <taxon>Actinomycetota</taxon>
        <taxon>Actinomycetes</taxon>
        <taxon>Pseudonocardiales</taxon>
        <taxon>Pseudonocardiaceae</taxon>
        <taxon>Actinoalloteichus</taxon>
    </lineage>
</organism>
<keyword evidence="2" id="KW-1185">Reference proteome</keyword>
<gene>
    <name evidence="1" type="ORF">TL08_03355</name>
</gene>